<comment type="caution">
    <text evidence="5">The sequence shown here is derived from an EMBL/GenBank/DDBJ whole genome shotgun (WGS) entry which is preliminary data.</text>
</comment>
<evidence type="ECO:0000256" key="1">
    <source>
        <dbReference type="PIRSR" id="PIRSR015753-1"/>
    </source>
</evidence>
<sequence length="342" mass="38660">MVQAHSALDEVNSSGEFKRNDSIFRDFISKDSTQFRPAATRYHLYISYACPWATRCLAVLHMKGLQEVISVSVVHPTWQRTKPDDPEDEHCGWVFADSAKVSAVTSSTGMGSFNIADSTVDHVNSCTTIRELYTIAGDSLGKYTVPILWDKESSTIVNNESAEILRMLNSEFNEWAAHPNLDLYPESMKSAIDAVNEWVYPAINNGVYRCGFALTQPAYDSALEELYSSLDRVEKILSTQRYIAGNVVTEADIRLFMTLIRFDEVYVVYFKTNRKCIREYPNMFNYIKEIFQLPGVSQSINMAHIKTHYFTSHPKLNVYAIIPGGPCIDYSSAHDRGLVVPV</sequence>
<dbReference type="InterPro" id="IPR036249">
    <property type="entry name" value="Thioredoxin-like_sf"/>
</dbReference>
<feature type="domain" description="GST C-terminal" evidence="4">
    <location>
        <begin position="185"/>
        <end position="309"/>
    </location>
</feature>
<evidence type="ECO:0000313" key="5">
    <source>
        <dbReference type="EMBL" id="KAK3274542.1"/>
    </source>
</evidence>
<feature type="site" description="Lowers pKa of active site Cys" evidence="3">
    <location>
        <position position="309"/>
    </location>
</feature>
<dbReference type="Pfam" id="PF13410">
    <property type="entry name" value="GST_C_2"/>
    <property type="match status" value="1"/>
</dbReference>
<protein>
    <recommendedName>
        <fullName evidence="4">GST C-terminal domain-containing protein</fullName>
    </recommendedName>
</protein>
<dbReference type="SFLD" id="SFLDG01148">
    <property type="entry name" value="Xi_(cytGST)"/>
    <property type="match status" value="1"/>
</dbReference>
<dbReference type="GO" id="GO:0004364">
    <property type="term" value="F:glutathione transferase activity"/>
    <property type="evidence" value="ECO:0007669"/>
    <property type="project" value="InterPro"/>
</dbReference>
<feature type="site" description="Lowers pKa of active site Cys" evidence="3">
    <location>
        <position position="266"/>
    </location>
</feature>
<dbReference type="InterPro" id="IPR036282">
    <property type="entry name" value="Glutathione-S-Trfase_C_sf"/>
</dbReference>
<accession>A0AAE0GAR0</accession>
<dbReference type="GO" id="GO:0005737">
    <property type="term" value="C:cytoplasm"/>
    <property type="evidence" value="ECO:0007669"/>
    <property type="project" value="TreeGrafter"/>
</dbReference>
<feature type="binding site" evidence="2">
    <location>
        <position position="93"/>
    </location>
    <ligand>
        <name>glutathione</name>
        <dbReference type="ChEBI" id="CHEBI:57925"/>
    </ligand>
</feature>
<dbReference type="EMBL" id="LGRX02007664">
    <property type="protein sequence ID" value="KAK3274542.1"/>
    <property type="molecule type" value="Genomic_DNA"/>
</dbReference>
<proteinExistence type="predicted"/>
<feature type="binding site" evidence="2">
    <location>
        <begin position="142"/>
        <end position="145"/>
    </location>
    <ligand>
        <name>glutathione</name>
        <dbReference type="ChEBI" id="CHEBI:57925"/>
    </ligand>
</feature>
<dbReference type="SUPFAM" id="SSF52833">
    <property type="entry name" value="Thioredoxin-like"/>
    <property type="match status" value="1"/>
</dbReference>
<evidence type="ECO:0000256" key="3">
    <source>
        <dbReference type="PIRSR" id="PIRSR015753-3"/>
    </source>
</evidence>
<dbReference type="CDD" id="cd03190">
    <property type="entry name" value="GST_C_Omega_like"/>
    <property type="match status" value="1"/>
</dbReference>
<dbReference type="PANTHER" id="PTHR32419:SF6">
    <property type="entry name" value="GLUTATHIONE S-TRANSFERASE OMEGA-LIKE 1-RELATED"/>
    <property type="match status" value="1"/>
</dbReference>
<dbReference type="InterPro" id="IPR016639">
    <property type="entry name" value="GST_Omega/GSH"/>
</dbReference>
<dbReference type="SFLD" id="SFLDS00019">
    <property type="entry name" value="Glutathione_Transferase_(cytos"/>
    <property type="match status" value="1"/>
</dbReference>
<feature type="binding site" evidence="2">
    <location>
        <begin position="160"/>
        <end position="161"/>
    </location>
    <ligand>
        <name>glutathione</name>
        <dbReference type="ChEBI" id="CHEBI:57925"/>
    </ligand>
</feature>
<evidence type="ECO:0000313" key="6">
    <source>
        <dbReference type="Proteomes" id="UP001190700"/>
    </source>
</evidence>
<dbReference type="SFLD" id="SFLDG01206">
    <property type="entry name" value="Xi.1"/>
    <property type="match status" value="1"/>
</dbReference>
<dbReference type="InterPro" id="IPR010987">
    <property type="entry name" value="Glutathione-S-Trfase_C-like"/>
</dbReference>
<evidence type="ECO:0000256" key="2">
    <source>
        <dbReference type="PIRSR" id="PIRSR015753-2"/>
    </source>
</evidence>
<gene>
    <name evidence="5" type="ORF">CYMTET_17280</name>
</gene>
<reference evidence="5 6" key="1">
    <citation type="journal article" date="2015" name="Genome Biol. Evol.">
        <title>Comparative Genomics of a Bacterivorous Green Alga Reveals Evolutionary Causalities and Consequences of Phago-Mixotrophic Mode of Nutrition.</title>
        <authorList>
            <person name="Burns J.A."/>
            <person name="Paasch A."/>
            <person name="Narechania A."/>
            <person name="Kim E."/>
        </authorList>
    </citation>
    <scope>NUCLEOTIDE SEQUENCE [LARGE SCALE GENOMIC DNA]</scope>
    <source>
        <strain evidence="5 6">PLY_AMNH</strain>
    </source>
</reference>
<organism evidence="5 6">
    <name type="scientific">Cymbomonas tetramitiformis</name>
    <dbReference type="NCBI Taxonomy" id="36881"/>
    <lineage>
        <taxon>Eukaryota</taxon>
        <taxon>Viridiplantae</taxon>
        <taxon>Chlorophyta</taxon>
        <taxon>Pyramimonadophyceae</taxon>
        <taxon>Pyramimonadales</taxon>
        <taxon>Pyramimonadaceae</taxon>
        <taxon>Cymbomonas</taxon>
    </lineage>
</organism>
<keyword evidence="6" id="KW-1185">Reference proteome</keyword>
<dbReference type="PIRSF" id="PIRSF015753">
    <property type="entry name" value="GST"/>
    <property type="match status" value="1"/>
</dbReference>
<dbReference type="Gene3D" id="1.20.1050.10">
    <property type="match status" value="1"/>
</dbReference>
<feature type="active site" description="Nucleophile" evidence="1">
    <location>
        <position position="50"/>
    </location>
</feature>
<evidence type="ECO:0000259" key="4">
    <source>
        <dbReference type="PROSITE" id="PS50405"/>
    </source>
</evidence>
<dbReference type="InterPro" id="IPR047047">
    <property type="entry name" value="GST_Omega-like_C"/>
</dbReference>
<feature type="active site" description="Proton donor/acceptor" evidence="1">
    <location>
        <position position="208"/>
    </location>
</feature>
<dbReference type="InterPro" id="IPR004045">
    <property type="entry name" value="Glutathione_S-Trfase_N"/>
</dbReference>
<dbReference type="InterPro" id="IPR040079">
    <property type="entry name" value="Glutathione_S-Trfase"/>
</dbReference>
<dbReference type="SUPFAM" id="SSF47616">
    <property type="entry name" value="GST C-terminal domain-like"/>
    <property type="match status" value="1"/>
</dbReference>
<dbReference type="PANTHER" id="PTHR32419">
    <property type="entry name" value="GLUTATHIONYL-HYDROQUINONE REDUCTASE"/>
    <property type="match status" value="1"/>
</dbReference>
<dbReference type="FunFam" id="3.40.30.10:FF:000499">
    <property type="entry name" value="Glutathione S-transferase"/>
    <property type="match status" value="1"/>
</dbReference>
<name>A0AAE0GAR0_9CHLO</name>
<dbReference type="Proteomes" id="UP001190700">
    <property type="component" value="Unassembled WGS sequence"/>
</dbReference>
<dbReference type="Pfam" id="PF13409">
    <property type="entry name" value="GST_N_2"/>
    <property type="match status" value="1"/>
</dbReference>
<dbReference type="Gene3D" id="3.40.30.10">
    <property type="entry name" value="Glutaredoxin"/>
    <property type="match status" value="1"/>
</dbReference>
<dbReference type="AlphaFoldDB" id="A0AAE0GAR0"/>
<dbReference type="PROSITE" id="PS50405">
    <property type="entry name" value="GST_CTER"/>
    <property type="match status" value="1"/>
</dbReference>